<sequence>MKAAARITKKVLEFLGCLACLGVKFWTDVEARRVFYIRQKYSREWSLLHNIFWNTKGDAFAWITYGGYSIITLLFGISICIDPKSRPIYAEKIFLFIGSLMFFGVAALVLASIDQVPDDLIDNAIILGVLSLLVAFLFLIDMSEKMGGRGKSDATQTDTSSIDRHFTRTQNIGTINSQVNLMDHDANDRKSSHNQSIRSKNSEFINIQQNPMTLTVNNDHQMSDFQHQKQSASSTSDYHEDNHSSFISEDIVQSKTYPTPQVATKIKQYPTIVNHLETEPYRKILNKSQQQSSYTRYHDQSQTHHENPTFYDDFAKYRQESYYPAPKIDSGKLMVIRDYSNERHICNCQLQHDSETQDDNLTIKSGYVSQVAKLWDDRTKNSGEFSSLKISPKNTHV</sequence>
<name>A0A9J6CJK3_POLVA</name>
<dbReference type="Proteomes" id="UP001107558">
    <property type="component" value="Chromosome 1"/>
</dbReference>
<feature type="transmembrane region" description="Helical" evidence="2">
    <location>
        <begin position="93"/>
        <end position="113"/>
    </location>
</feature>
<keyword evidence="2" id="KW-0812">Transmembrane</keyword>
<evidence type="ECO:0000313" key="3">
    <source>
        <dbReference type="EMBL" id="KAG5682180.1"/>
    </source>
</evidence>
<keyword evidence="2" id="KW-1133">Transmembrane helix</keyword>
<proteinExistence type="predicted"/>
<evidence type="ECO:0000256" key="1">
    <source>
        <dbReference type="SAM" id="MobiDB-lite"/>
    </source>
</evidence>
<gene>
    <name evidence="3" type="ORF">PVAND_011548</name>
</gene>
<comment type="caution">
    <text evidence="3">The sequence shown here is derived from an EMBL/GenBank/DDBJ whole genome shotgun (WGS) entry which is preliminary data.</text>
</comment>
<keyword evidence="2" id="KW-0472">Membrane</keyword>
<evidence type="ECO:0000313" key="4">
    <source>
        <dbReference type="Proteomes" id="UP001107558"/>
    </source>
</evidence>
<feature type="region of interest" description="Disordered" evidence="1">
    <location>
        <begin position="223"/>
        <end position="242"/>
    </location>
</feature>
<dbReference type="EMBL" id="JADBJN010000001">
    <property type="protein sequence ID" value="KAG5682180.1"/>
    <property type="molecule type" value="Genomic_DNA"/>
</dbReference>
<feature type="transmembrane region" description="Helical" evidence="2">
    <location>
        <begin position="59"/>
        <end position="81"/>
    </location>
</feature>
<organism evidence="3 4">
    <name type="scientific">Polypedilum vanderplanki</name>
    <name type="common">Sleeping chironomid midge</name>
    <dbReference type="NCBI Taxonomy" id="319348"/>
    <lineage>
        <taxon>Eukaryota</taxon>
        <taxon>Metazoa</taxon>
        <taxon>Ecdysozoa</taxon>
        <taxon>Arthropoda</taxon>
        <taxon>Hexapoda</taxon>
        <taxon>Insecta</taxon>
        <taxon>Pterygota</taxon>
        <taxon>Neoptera</taxon>
        <taxon>Endopterygota</taxon>
        <taxon>Diptera</taxon>
        <taxon>Nematocera</taxon>
        <taxon>Chironomoidea</taxon>
        <taxon>Chironomidae</taxon>
        <taxon>Chironominae</taxon>
        <taxon>Polypedilum</taxon>
        <taxon>Polypedilum</taxon>
    </lineage>
</organism>
<feature type="transmembrane region" description="Helical" evidence="2">
    <location>
        <begin position="125"/>
        <end position="142"/>
    </location>
</feature>
<protein>
    <submittedName>
        <fullName evidence="3">Uncharacterized protein</fullName>
    </submittedName>
</protein>
<reference evidence="3" key="1">
    <citation type="submission" date="2021-03" db="EMBL/GenBank/DDBJ databases">
        <title>Chromosome level genome of the anhydrobiotic midge Polypedilum vanderplanki.</title>
        <authorList>
            <person name="Yoshida Y."/>
            <person name="Kikawada T."/>
            <person name="Gusev O."/>
        </authorList>
    </citation>
    <scope>NUCLEOTIDE SEQUENCE</scope>
    <source>
        <strain evidence="3">NIAS01</strain>
        <tissue evidence="3">Whole body or cell culture</tissue>
    </source>
</reference>
<keyword evidence="4" id="KW-1185">Reference proteome</keyword>
<evidence type="ECO:0000256" key="2">
    <source>
        <dbReference type="SAM" id="Phobius"/>
    </source>
</evidence>
<dbReference type="OrthoDB" id="8180835at2759"/>
<feature type="compositionally biased region" description="Polar residues" evidence="1">
    <location>
        <begin position="223"/>
        <end position="236"/>
    </location>
</feature>
<accession>A0A9J6CJK3</accession>
<dbReference type="AlphaFoldDB" id="A0A9J6CJK3"/>